<organism evidence="3 4">
    <name type="scientific">Pelagimonas phthalicica</name>
    <dbReference type="NCBI Taxonomy" id="1037362"/>
    <lineage>
        <taxon>Bacteria</taxon>
        <taxon>Pseudomonadati</taxon>
        <taxon>Pseudomonadota</taxon>
        <taxon>Alphaproteobacteria</taxon>
        <taxon>Rhodobacterales</taxon>
        <taxon>Roseobacteraceae</taxon>
        <taxon>Pelagimonas</taxon>
    </lineage>
</organism>
<dbReference type="PANTHER" id="PTHR30388">
    <property type="entry name" value="ALDEHYDE OXIDOREDUCTASE MOLYBDENUM COFACTOR ASSEMBLY PROTEIN"/>
    <property type="match status" value="1"/>
</dbReference>
<dbReference type="EC" id="1.17.1.4" evidence="3"/>
<evidence type="ECO:0000313" key="4">
    <source>
        <dbReference type="Proteomes" id="UP000225972"/>
    </source>
</evidence>
<feature type="domain" description="XdhC Rossmann" evidence="2">
    <location>
        <begin position="131"/>
        <end position="247"/>
    </location>
</feature>
<dbReference type="EMBL" id="FXXP01000001">
    <property type="protein sequence ID" value="SMX27943.1"/>
    <property type="molecule type" value="Genomic_DNA"/>
</dbReference>
<feature type="domain" description="XdhC- CoxI" evidence="1">
    <location>
        <begin position="20"/>
        <end position="84"/>
    </location>
</feature>
<dbReference type="Proteomes" id="UP000225972">
    <property type="component" value="Unassembled WGS sequence"/>
</dbReference>
<keyword evidence="4" id="KW-1185">Reference proteome</keyword>
<sequence length="265" mass="27517">MKPQTILDFEFGKVVEELGARQQPFACATIVRSSGATAAKAGAKAILAADGTILHGWLGGGCTRGAVKRFAVQALKDGKPQMVSIAPEEQLEALGVAPGDEVDGTHFARNGCPSRGTIDVFIEPYLPQAELVILGASPVARALASLAPSLHWSVTDSVTAKTAPAQQQVIVIATQGQGDLDALKSALSGTPDYVAFVGSARKYAMLADKLSEVGFPDAAIQAVNSPAGLNLGAITPEEIALSILAQLVQHRRQNTQPGTEQVTDV</sequence>
<evidence type="ECO:0000259" key="2">
    <source>
        <dbReference type="Pfam" id="PF13478"/>
    </source>
</evidence>
<protein>
    <submittedName>
        <fullName evidence="3">Putative xanthine dehydrogenase subunit A</fullName>
        <ecNumber evidence="3">1.17.1.4</ecNumber>
    </submittedName>
</protein>
<dbReference type="RefSeq" id="WP_099244482.1">
    <property type="nucleotide sequence ID" value="NZ_FXXP01000001.1"/>
</dbReference>
<dbReference type="PANTHER" id="PTHR30388:SF6">
    <property type="entry name" value="XANTHINE DEHYDROGENASE SUBUNIT A-RELATED"/>
    <property type="match status" value="1"/>
</dbReference>
<dbReference type="Gene3D" id="3.40.50.720">
    <property type="entry name" value="NAD(P)-binding Rossmann-like Domain"/>
    <property type="match status" value="1"/>
</dbReference>
<dbReference type="OrthoDB" id="5242066at2"/>
<reference evidence="4" key="1">
    <citation type="submission" date="2017-05" db="EMBL/GenBank/DDBJ databases">
        <authorList>
            <person name="Rodrigo-Torres L."/>
            <person name="Arahal R. D."/>
            <person name="Lucena T."/>
        </authorList>
    </citation>
    <scope>NUCLEOTIDE SEQUENCE [LARGE SCALE GENOMIC DNA]</scope>
    <source>
        <strain evidence="4">CECT 8649</strain>
    </source>
</reference>
<dbReference type="InterPro" id="IPR052698">
    <property type="entry name" value="MoCofactor_Util/Proc"/>
</dbReference>
<dbReference type="Pfam" id="PF02625">
    <property type="entry name" value="XdhC_CoxI"/>
    <property type="match status" value="1"/>
</dbReference>
<evidence type="ECO:0000259" key="1">
    <source>
        <dbReference type="Pfam" id="PF02625"/>
    </source>
</evidence>
<accession>A0A238JC36</accession>
<evidence type="ECO:0000313" key="3">
    <source>
        <dbReference type="EMBL" id="SMX27943.1"/>
    </source>
</evidence>
<name>A0A238JC36_9RHOB</name>
<gene>
    <name evidence="3" type="primary">pucA_1</name>
    <name evidence="3" type="ORF">TRP8649_02055</name>
</gene>
<dbReference type="InterPro" id="IPR003777">
    <property type="entry name" value="XdhC_CoxI"/>
</dbReference>
<dbReference type="AlphaFoldDB" id="A0A238JC36"/>
<proteinExistence type="predicted"/>
<dbReference type="GO" id="GO:0004854">
    <property type="term" value="F:xanthine dehydrogenase activity"/>
    <property type="evidence" value="ECO:0007669"/>
    <property type="project" value="UniProtKB-EC"/>
</dbReference>
<keyword evidence="3" id="KW-0560">Oxidoreductase</keyword>
<dbReference type="Pfam" id="PF13478">
    <property type="entry name" value="XdhC_C"/>
    <property type="match status" value="1"/>
</dbReference>
<dbReference type="InterPro" id="IPR027051">
    <property type="entry name" value="XdhC_Rossmann_dom"/>
</dbReference>